<organism evidence="1 2">
    <name type="scientific">Methylobacterium nonmethylotrophicum</name>
    <dbReference type="NCBI Taxonomy" id="1141884"/>
    <lineage>
        <taxon>Bacteria</taxon>
        <taxon>Pseudomonadati</taxon>
        <taxon>Pseudomonadota</taxon>
        <taxon>Alphaproteobacteria</taxon>
        <taxon>Hyphomicrobiales</taxon>
        <taxon>Methylobacteriaceae</taxon>
        <taxon>Methylobacterium</taxon>
    </lineage>
</organism>
<name>A0A4Z0NTG3_9HYPH</name>
<reference evidence="1 2" key="1">
    <citation type="submission" date="2019-04" db="EMBL/GenBank/DDBJ databases">
        <authorList>
            <person name="Feng G."/>
            <person name="Zhu H."/>
        </authorList>
    </citation>
    <scope>NUCLEOTIDE SEQUENCE [LARGE SCALE GENOMIC DNA]</scope>
    <source>
        <strain evidence="1 2">6HR-1</strain>
    </source>
</reference>
<sequence length="335" mass="36058">MPIDVDGATPDVLRLALLVVGLGRSPENLLNPRHSDGEMVRALGRHEDPIVSQYTVWAITENDKLGLAHLGVPLQDIEGQPDNVRAWMFQLLAMEATDHQPHWEIIRLGIDDPAAEARKGLAQGLAHSFVDVFEPWVMEWITTETDPEVSQHLLGHIVRQAAHSPTYEAYALEIYEAEAEGSMLRQSMQANAIQTPIYTKFKRLDAGTPDLFSGGGNVTMVKNQFNIGSVQGGAVAVGDGAATNYGTTNVQVLSPQKIEQVQGELARLEAAVHGSELNAEQKSTALEHVNAAKADPTPVKIGKVIEYAGHLGTVVEAGKTLAPYAMALGSLIGLS</sequence>
<comment type="caution">
    <text evidence="1">The sequence shown here is derived from an EMBL/GenBank/DDBJ whole genome shotgun (WGS) entry which is preliminary data.</text>
</comment>
<proteinExistence type="predicted"/>
<dbReference type="Proteomes" id="UP000297535">
    <property type="component" value="Unassembled WGS sequence"/>
</dbReference>
<dbReference type="EMBL" id="SRLB01000007">
    <property type="protein sequence ID" value="TGD99755.1"/>
    <property type="molecule type" value="Genomic_DNA"/>
</dbReference>
<accession>A0A4Z0NTG3</accession>
<gene>
    <name evidence="1" type="ORF">EU555_11320</name>
</gene>
<protein>
    <submittedName>
        <fullName evidence="1">Uncharacterized protein</fullName>
    </submittedName>
</protein>
<dbReference type="RefSeq" id="WP_135414749.1">
    <property type="nucleotide sequence ID" value="NZ_SRLB01000007.1"/>
</dbReference>
<evidence type="ECO:0000313" key="2">
    <source>
        <dbReference type="Proteomes" id="UP000297535"/>
    </source>
</evidence>
<evidence type="ECO:0000313" key="1">
    <source>
        <dbReference type="EMBL" id="TGD99755.1"/>
    </source>
</evidence>
<keyword evidence="2" id="KW-1185">Reference proteome</keyword>
<dbReference type="AlphaFoldDB" id="A0A4Z0NTG3"/>
<dbReference type="OrthoDB" id="8253226at2"/>